<name>A0AAN4UR81_9RHOB</name>
<keyword evidence="2 4" id="KW-0732">Signal</keyword>
<dbReference type="PANTHER" id="PTHR36504">
    <property type="entry name" value="LIPOPOLYSACCHARIDE EXPORT SYSTEM PROTEIN LPTA"/>
    <property type="match status" value="1"/>
</dbReference>
<dbReference type="EMBL" id="BNAB01000007">
    <property type="protein sequence ID" value="GHE01698.1"/>
    <property type="molecule type" value="Genomic_DNA"/>
</dbReference>
<evidence type="ECO:0000256" key="2">
    <source>
        <dbReference type="ARBA" id="ARBA00022729"/>
    </source>
</evidence>
<gene>
    <name evidence="6" type="ORF">GCM10008024_18250</name>
</gene>
<evidence type="ECO:0000313" key="6">
    <source>
        <dbReference type="EMBL" id="GHE01698.1"/>
    </source>
</evidence>
<feature type="chain" id="PRO_5043002370" evidence="4">
    <location>
        <begin position="20"/>
        <end position="179"/>
    </location>
</feature>
<feature type="domain" description="Organic solvent tolerance-like N-terminal" evidence="5">
    <location>
        <begin position="41"/>
        <end position="149"/>
    </location>
</feature>
<accession>A0AAN4UR81</accession>
<feature type="signal peptide" evidence="4">
    <location>
        <begin position="1"/>
        <end position="19"/>
    </location>
</feature>
<reference evidence="6" key="2">
    <citation type="submission" date="2023-06" db="EMBL/GenBank/DDBJ databases">
        <authorList>
            <person name="Sun Q."/>
            <person name="Zhou Y."/>
        </authorList>
    </citation>
    <scope>NUCLEOTIDE SEQUENCE</scope>
    <source>
        <strain evidence="6">CGMCC 1.10859</strain>
    </source>
</reference>
<dbReference type="InterPro" id="IPR014340">
    <property type="entry name" value="LptA"/>
</dbReference>
<dbReference type="Proteomes" id="UP000634647">
    <property type="component" value="Unassembled WGS sequence"/>
</dbReference>
<keyword evidence="3" id="KW-0574">Periplasm</keyword>
<comment type="caution">
    <text evidence="6">The sequence shown here is derived from an EMBL/GenBank/DDBJ whole genome shotgun (WGS) entry which is preliminary data.</text>
</comment>
<dbReference type="Gene3D" id="2.60.450.10">
    <property type="entry name" value="Lipopolysaccharide (LPS) transport protein A like domain"/>
    <property type="match status" value="1"/>
</dbReference>
<dbReference type="PANTHER" id="PTHR36504:SF1">
    <property type="entry name" value="LIPOPOLYSACCHARIDE EXPORT SYSTEM PROTEIN LPTA"/>
    <property type="match status" value="1"/>
</dbReference>
<evidence type="ECO:0000313" key="7">
    <source>
        <dbReference type="Proteomes" id="UP000634647"/>
    </source>
</evidence>
<sequence>MNMFRASLLGLGLALPVHAAIAQGTQVPLGGFKTDPSAPIQVTADKLQVNQADGTALFSGNVIVGQGKMRLSADKVHVTYAKPVDGQKGKIQTLEATGGVTLVTSPTEAAQAKTAVYTLQSGTVVMTGSVLLTQGQNVLSGQKLVVNLPSGMGTMEGRVTTTLQPNAAPKAPPSKAKTP</sequence>
<reference evidence="6" key="1">
    <citation type="journal article" date="2014" name="Int. J. Syst. Evol. Microbiol.">
        <title>Complete genome sequence of Corynebacterium casei LMG S-19264T (=DSM 44701T), isolated from a smear-ripened cheese.</title>
        <authorList>
            <consortium name="US DOE Joint Genome Institute (JGI-PGF)"/>
            <person name="Walter F."/>
            <person name="Albersmeier A."/>
            <person name="Kalinowski J."/>
            <person name="Ruckert C."/>
        </authorList>
    </citation>
    <scope>NUCLEOTIDE SEQUENCE</scope>
    <source>
        <strain evidence="6">CGMCC 1.10859</strain>
    </source>
</reference>
<dbReference type="GO" id="GO:0015920">
    <property type="term" value="P:lipopolysaccharide transport"/>
    <property type="evidence" value="ECO:0007669"/>
    <property type="project" value="InterPro"/>
</dbReference>
<dbReference type="GO" id="GO:0017089">
    <property type="term" value="F:glycolipid transfer activity"/>
    <property type="evidence" value="ECO:0007669"/>
    <property type="project" value="TreeGrafter"/>
</dbReference>
<dbReference type="GO" id="GO:0009279">
    <property type="term" value="C:cell outer membrane"/>
    <property type="evidence" value="ECO:0007669"/>
    <property type="project" value="TreeGrafter"/>
</dbReference>
<proteinExistence type="predicted"/>
<dbReference type="InterPro" id="IPR052037">
    <property type="entry name" value="LPS_export_LptA"/>
</dbReference>
<evidence type="ECO:0000256" key="4">
    <source>
        <dbReference type="SAM" id="SignalP"/>
    </source>
</evidence>
<dbReference type="AlphaFoldDB" id="A0AAN4UR81"/>
<protein>
    <submittedName>
        <fullName evidence="6">Organic solvent tolerance protein OstA</fullName>
    </submittedName>
</protein>
<dbReference type="NCBIfam" id="TIGR03002">
    <property type="entry name" value="outer_YhbN_LptA"/>
    <property type="match status" value="1"/>
</dbReference>
<organism evidence="6 7">
    <name type="scientific">Allgaiera indica</name>
    <dbReference type="NCBI Taxonomy" id="765699"/>
    <lineage>
        <taxon>Bacteria</taxon>
        <taxon>Pseudomonadati</taxon>
        <taxon>Pseudomonadota</taxon>
        <taxon>Alphaproteobacteria</taxon>
        <taxon>Rhodobacterales</taxon>
        <taxon>Paracoccaceae</taxon>
        <taxon>Allgaiera</taxon>
    </lineage>
</organism>
<evidence type="ECO:0000256" key="3">
    <source>
        <dbReference type="ARBA" id="ARBA00022764"/>
    </source>
</evidence>
<keyword evidence="1" id="KW-0813">Transport</keyword>
<dbReference type="GO" id="GO:0001530">
    <property type="term" value="F:lipopolysaccharide binding"/>
    <property type="evidence" value="ECO:0007669"/>
    <property type="project" value="InterPro"/>
</dbReference>
<evidence type="ECO:0000256" key="1">
    <source>
        <dbReference type="ARBA" id="ARBA00022448"/>
    </source>
</evidence>
<dbReference type="InterPro" id="IPR005653">
    <property type="entry name" value="OstA-like_N"/>
</dbReference>
<dbReference type="Pfam" id="PF03968">
    <property type="entry name" value="LptD_N"/>
    <property type="match status" value="1"/>
</dbReference>
<dbReference type="GO" id="GO:0030288">
    <property type="term" value="C:outer membrane-bounded periplasmic space"/>
    <property type="evidence" value="ECO:0007669"/>
    <property type="project" value="TreeGrafter"/>
</dbReference>
<evidence type="ECO:0000259" key="5">
    <source>
        <dbReference type="Pfam" id="PF03968"/>
    </source>
</evidence>